<feature type="transmembrane region" description="Helical" evidence="7">
    <location>
        <begin position="247"/>
        <end position="268"/>
    </location>
</feature>
<evidence type="ECO:0000313" key="9">
    <source>
        <dbReference type="Proteomes" id="UP001145087"/>
    </source>
</evidence>
<evidence type="ECO:0000256" key="4">
    <source>
        <dbReference type="ARBA" id="ARBA00022692"/>
    </source>
</evidence>
<accession>A0A9X3J4F3</accession>
<dbReference type="InterPro" id="IPR001640">
    <property type="entry name" value="Lgt"/>
</dbReference>
<dbReference type="Proteomes" id="UP001145087">
    <property type="component" value="Unassembled WGS sequence"/>
</dbReference>
<protein>
    <recommendedName>
        <fullName evidence="7">Phosphatidylglycerol--prolipoprotein diacylglyceryl transferase</fullName>
        <ecNumber evidence="7">2.5.1.145</ecNumber>
    </recommendedName>
</protein>
<dbReference type="HAMAP" id="MF_01147">
    <property type="entry name" value="Lgt"/>
    <property type="match status" value="1"/>
</dbReference>
<dbReference type="RefSeq" id="WP_343331136.1">
    <property type="nucleotide sequence ID" value="NZ_JAPOHD010000002.1"/>
</dbReference>
<dbReference type="PROSITE" id="PS01311">
    <property type="entry name" value="LGT"/>
    <property type="match status" value="1"/>
</dbReference>
<dbReference type="AlphaFoldDB" id="A0A9X3J4F3"/>
<dbReference type="GO" id="GO:0042158">
    <property type="term" value="P:lipoprotein biosynthetic process"/>
    <property type="evidence" value="ECO:0007669"/>
    <property type="project" value="UniProtKB-UniRule"/>
</dbReference>
<dbReference type="PANTHER" id="PTHR30589:SF0">
    <property type="entry name" value="PHOSPHATIDYLGLYCEROL--PROLIPOPROTEIN DIACYLGLYCERYL TRANSFERASE"/>
    <property type="match status" value="1"/>
</dbReference>
<dbReference type="PANTHER" id="PTHR30589">
    <property type="entry name" value="PROLIPOPROTEIN DIACYLGLYCERYL TRANSFERASE"/>
    <property type="match status" value="1"/>
</dbReference>
<gene>
    <name evidence="7 8" type="primary">lgt</name>
    <name evidence="8" type="ORF">OU798_00485</name>
</gene>
<feature type="binding site" evidence="7">
    <location>
        <position position="153"/>
    </location>
    <ligand>
        <name>a 1,2-diacyl-sn-glycero-3-phospho-(1'-sn-glycerol)</name>
        <dbReference type="ChEBI" id="CHEBI:64716"/>
    </ligand>
</feature>
<dbReference type="NCBIfam" id="TIGR00544">
    <property type="entry name" value="lgt"/>
    <property type="match status" value="1"/>
</dbReference>
<evidence type="ECO:0000256" key="2">
    <source>
        <dbReference type="ARBA" id="ARBA00022475"/>
    </source>
</evidence>
<feature type="transmembrane region" description="Helical" evidence="7">
    <location>
        <begin position="186"/>
        <end position="204"/>
    </location>
</feature>
<reference evidence="8" key="1">
    <citation type="submission" date="2022-11" db="EMBL/GenBank/DDBJ databases">
        <title>Marilongibacter aestuarii gen. nov., sp. nov., isolated from tidal flat sediment.</title>
        <authorList>
            <person name="Jiayan W."/>
        </authorList>
    </citation>
    <scope>NUCLEOTIDE SEQUENCE</scope>
    <source>
        <strain evidence="8">Z1-6</strain>
    </source>
</reference>
<sequence length="274" mass="31442">MLLSYINWNVDPEIVKLFGVISLRYYSLLFVSGLILGYYIVKQIYLKEKETVENLEKLAVFVFAGTIIGARLGHCLFYEPGYYLSHPLEMILPFKWIPGKSFEFTGYQGLASHGGAIGVLTALLLYCRKYKVKFLWVLDRLAIATPLTGAFIRFGNFMNSEIIGSPTNSEYGVVFNRVDLLPRHPAQLYEACSYLLIFGLLLWFYSKQIEKRKNGFIFGLFLVLLFAVRFLIEFFKINQANFEDGMLLNMGQLLSIPFVLSGLTLMIWKRKARA</sequence>
<dbReference type="EC" id="2.5.1.145" evidence="7"/>
<feature type="transmembrane region" description="Helical" evidence="7">
    <location>
        <begin position="25"/>
        <end position="46"/>
    </location>
</feature>
<keyword evidence="4 7" id="KW-0812">Transmembrane</keyword>
<feature type="transmembrane region" description="Helical" evidence="7">
    <location>
        <begin position="216"/>
        <end position="235"/>
    </location>
</feature>
<keyword evidence="9" id="KW-1185">Reference proteome</keyword>
<comment type="subcellular location">
    <subcellularLocation>
        <location evidence="7">Cell membrane</location>
        <topology evidence="7">Multi-pass membrane protein</topology>
    </subcellularLocation>
</comment>
<comment type="pathway">
    <text evidence="7">Protein modification; lipoprotein biosynthesis (diacylglyceryl transfer).</text>
</comment>
<keyword evidence="5 7" id="KW-1133">Transmembrane helix</keyword>
<keyword evidence="3 7" id="KW-0808">Transferase</keyword>
<feature type="transmembrane region" description="Helical" evidence="7">
    <location>
        <begin position="134"/>
        <end position="152"/>
    </location>
</feature>
<evidence type="ECO:0000256" key="5">
    <source>
        <dbReference type="ARBA" id="ARBA00022989"/>
    </source>
</evidence>
<feature type="transmembrane region" description="Helical" evidence="7">
    <location>
        <begin position="58"/>
        <end position="84"/>
    </location>
</feature>
<dbReference type="GO" id="GO:0005886">
    <property type="term" value="C:plasma membrane"/>
    <property type="evidence" value="ECO:0007669"/>
    <property type="project" value="UniProtKB-SubCell"/>
</dbReference>
<comment type="caution">
    <text evidence="8">The sequence shown here is derived from an EMBL/GenBank/DDBJ whole genome shotgun (WGS) entry which is preliminary data.</text>
</comment>
<keyword evidence="2 7" id="KW-1003">Cell membrane</keyword>
<comment type="similarity">
    <text evidence="1 7">Belongs to the Lgt family.</text>
</comment>
<name>A0A9X3J4F3_9BACT</name>
<evidence type="ECO:0000313" key="8">
    <source>
        <dbReference type="EMBL" id="MCY1718797.1"/>
    </source>
</evidence>
<dbReference type="Pfam" id="PF01790">
    <property type="entry name" value="LGT"/>
    <property type="match status" value="1"/>
</dbReference>
<comment type="function">
    <text evidence="7">Catalyzes the transfer of the diacylglyceryl group from phosphatidylglycerol to the sulfhydryl group of the N-terminal cysteine of a prolipoprotein, the first step in the formation of mature lipoproteins.</text>
</comment>
<evidence type="ECO:0000256" key="1">
    <source>
        <dbReference type="ARBA" id="ARBA00007150"/>
    </source>
</evidence>
<evidence type="ECO:0000256" key="3">
    <source>
        <dbReference type="ARBA" id="ARBA00022679"/>
    </source>
</evidence>
<proteinExistence type="inferred from homology"/>
<evidence type="ECO:0000256" key="7">
    <source>
        <dbReference type="HAMAP-Rule" id="MF_01147"/>
    </source>
</evidence>
<feature type="transmembrane region" description="Helical" evidence="7">
    <location>
        <begin position="104"/>
        <end position="127"/>
    </location>
</feature>
<comment type="catalytic activity">
    <reaction evidence="7">
        <text>L-cysteinyl-[prolipoprotein] + a 1,2-diacyl-sn-glycero-3-phospho-(1'-sn-glycerol) = an S-1,2-diacyl-sn-glyceryl-L-cysteinyl-[prolipoprotein] + sn-glycerol 1-phosphate + H(+)</text>
        <dbReference type="Rhea" id="RHEA:56712"/>
        <dbReference type="Rhea" id="RHEA-COMP:14679"/>
        <dbReference type="Rhea" id="RHEA-COMP:14680"/>
        <dbReference type="ChEBI" id="CHEBI:15378"/>
        <dbReference type="ChEBI" id="CHEBI:29950"/>
        <dbReference type="ChEBI" id="CHEBI:57685"/>
        <dbReference type="ChEBI" id="CHEBI:64716"/>
        <dbReference type="ChEBI" id="CHEBI:140658"/>
        <dbReference type="EC" id="2.5.1.145"/>
    </reaction>
</comment>
<dbReference type="EMBL" id="JAPOHD010000002">
    <property type="protein sequence ID" value="MCY1718797.1"/>
    <property type="molecule type" value="Genomic_DNA"/>
</dbReference>
<keyword evidence="6 7" id="KW-0472">Membrane</keyword>
<dbReference type="GO" id="GO:0008961">
    <property type="term" value="F:phosphatidylglycerol-prolipoprotein diacylglyceryl transferase activity"/>
    <property type="evidence" value="ECO:0007669"/>
    <property type="project" value="UniProtKB-UniRule"/>
</dbReference>
<organism evidence="8 9">
    <name type="scientific">Draconibacterium aestuarii</name>
    <dbReference type="NCBI Taxonomy" id="2998507"/>
    <lineage>
        <taxon>Bacteria</taxon>
        <taxon>Pseudomonadati</taxon>
        <taxon>Bacteroidota</taxon>
        <taxon>Bacteroidia</taxon>
        <taxon>Marinilabiliales</taxon>
        <taxon>Prolixibacteraceae</taxon>
        <taxon>Draconibacterium</taxon>
    </lineage>
</organism>
<evidence type="ECO:0000256" key="6">
    <source>
        <dbReference type="ARBA" id="ARBA00023136"/>
    </source>
</evidence>